<dbReference type="RefSeq" id="WP_011519447.1">
    <property type="nucleotide sequence ID" value="NC_007974.2"/>
</dbReference>
<feature type="signal peptide" evidence="1">
    <location>
        <begin position="1"/>
        <end position="31"/>
    </location>
</feature>
<protein>
    <submittedName>
        <fullName evidence="2">Periplasmic copper-binding protein</fullName>
    </submittedName>
</protein>
<keyword evidence="3" id="KW-1185">Reference proteome</keyword>
<dbReference type="InterPro" id="IPR042230">
    <property type="entry name" value="CusF_sf"/>
</dbReference>
<dbReference type="Gene3D" id="2.40.50.320">
    <property type="entry name" value="Copper binding periplasmic protein CusF"/>
    <property type="match status" value="1"/>
</dbReference>
<geneLocation type="plasmid" evidence="2 3">
    <name>megaplasmid</name>
</geneLocation>
<dbReference type="AlphaFoldDB" id="Q1LD80"/>
<name>Q1LD80_CUPMC</name>
<keyword evidence="1" id="KW-0732">Signal</keyword>
<dbReference type="EMBL" id="CP000353">
    <property type="protein sequence ID" value="ABF11896.1"/>
    <property type="molecule type" value="Genomic_DNA"/>
</dbReference>
<gene>
    <name evidence="2" type="primary">cusF</name>
    <name evidence="2" type="ordered locus">Rmet_5034</name>
</gene>
<dbReference type="Proteomes" id="UP000002429">
    <property type="component" value="Plasmid megaplasmid"/>
</dbReference>
<evidence type="ECO:0000256" key="1">
    <source>
        <dbReference type="SAM" id="SignalP"/>
    </source>
</evidence>
<dbReference type="eggNOG" id="COG5569">
    <property type="taxonomic scope" value="Bacteria"/>
</dbReference>
<evidence type="ECO:0000313" key="3">
    <source>
        <dbReference type="Proteomes" id="UP000002429"/>
    </source>
</evidence>
<dbReference type="Pfam" id="PF11604">
    <property type="entry name" value="CusF_Ec"/>
    <property type="match status" value="1"/>
</dbReference>
<dbReference type="InterPro" id="IPR021647">
    <property type="entry name" value="CusF_Ec"/>
</dbReference>
<sequence length="123" mass="12854">MKTSLTSRASRASLHAAVFALAVGLMPPTFAAGMDGSAGMDMKPAAKAMKTPQPVSAEVRKVDPAAGKVTLKHGPIMNLGMPPMTMAFPVKDPAMLTNLKEGDKVSATFDNVDGKITVTDLRK</sequence>
<feature type="chain" id="PRO_5004193331" evidence="1">
    <location>
        <begin position="32"/>
        <end position="123"/>
    </location>
</feature>
<evidence type="ECO:0000313" key="2">
    <source>
        <dbReference type="EMBL" id="ABF11896.1"/>
    </source>
</evidence>
<organism evidence="2 3">
    <name type="scientific">Cupriavidus metallidurans (strain ATCC 43123 / DSM 2839 / NBRC 102507 / CH34)</name>
    <name type="common">Ralstonia metallidurans</name>
    <dbReference type="NCBI Taxonomy" id="266264"/>
    <lineage>
        <taxon>Bacteria</taxon>
        <taxon>Pseudomonadati</taxon>
        <taxon>Pseudomonadota</taxon>
        <taxon>Betaproteobacteria</taxon>
        <taxon>Burkholderiales</taxon>
        <taxon>Burkholderiaceae</taxon>
        <taxon>Cupriavidus</taxon>
    </lineage>
</organism>
<proteinExistence type="predicted"/>
<dbReference type="KEGG" id="rme:Rmet_5034"/>
<dbReference type="HOGENOM" id="CLU_140852_0_1_4"/>
<reference evidence="3" key="1">
    <citation type="journal article" date="2010" name="PLoS ONE">
        <title>The complete genome sequence of Cupriavidus metallidurans strain CH34, a master survivalist in harsh and anthropogenic environments.</title>
        <authorList>
            <person name="Janssen P.J."/>
            <person name="Van Houdt R."/>
            <person name="Moors H."/>
            <person name="Monsieurs P."/>
            <person name="Morin N."/>
            <person name="Michaux A."/>
            <person name="Benotmane M.A."/>
            <person name="Leys N."/>
            <person name="Vallaeys T."/>
            <person name="Lapidus A."/>
            <person name="Monchy S."/>
            <person name="Medigue C."/>
            <person name="Taghavi S."/>
            <person name="McCorkle S."/>
            <person name="Dunn J."/>
            <person name="van der Lelie D."/>
            <person name="Mergeay M."/>
        </authorList>
    </citation>
    <scope>NUCLEOTIDE SEQUENCE [LARGE SCALE GENOMIC DNA]</scope>
    <source>
        <strain evidence="3">ATCC 43123 / DSM 2839 / NBRC 102507 / CH34</strain>
    </source>
</reference>
<keyword evidence="2" id="KW-0614">Plasmid</keyword>
<accession>Q1LD80</accession>